<dbReference type="STRING" id="573321.SAMN04488505_103110"/>
<protein>
    <recommendedName>
        <fullName evidence="5">TIGR04222 domain-containing protein</fullName>
    </recommendedName>
</protein>
<keyword evidence="4" id="KW-1185">Reference proteome</keyword>
<gene>
    <name evidence="3" type="ORF">SAMN04488505_103110</name>
</gene>
<dbReference type="OrthoDB" id="196672at2"/>
<sequence>MKQTTAALISREEQDQLWQKIAAFPFDDPGAKFPFSRRLARENKWDYDFGLQAIEEYRKFIFLCCISPQGASPSKVIDEVWHLHLIYTQNYWEEFCGKTLNRNIHHYPSTGGSPEKEKHKNWRADTLALYRDTFHTAPPPAFWDDRYFPSQGRFNFLYRFLKRRSLLLLPLLMLAACNGPSSGYAPFIIIIAIIVFGSIATASQGTSADKERKRDESSGSSCSSGGCSSGCGSGCGGGCGGCGGCGS</sequence>
<evidence type="ECO:0000313" key="4">
    <source>
        <dbReference type="Proteomes" id="UP000198984"/>
    </source>
</evidence>
<evidence type="ECO:0008006" key="5">
    <source>
        <dbReference type="Google" id="ProtNLM"/>
    </source>
</evidence>
<keyword evidence="2" id="KW-0472">Membrane</keyword>
<dbReference type="EMBL" id="FOBB01000003">
    <property type="protein sequence ID" value="SEM00525.1"/>
    <property type="molecule type" value="Genomic_DNA"/>
</dbReference>
<evidence type="ECO:0000313" key="3">
    <source>
        <dbReference type="EMBL" id="SEM00525.1"/>
    </source>
</evidence>
<proteinExistence type="predicted"/>
<feature type="transmembrane region" description="Helical" evidence="2">
    <location>
        <begin position="187"/>
        <end position="205"/>
    </location>
</feature>
<reference evidence="3 4" key="1">
    <citation type="submission" date="2016-10" db="EMBL/GenBank/DDBJ databases">
        <authorList>
            <person name="de Groot N.N."/>
        </authorList>
    </citation>
    <scope>NUCLEOTIDE SEQUENCE [LARGE SCALE GENOMIC DNA]</scope>
    <source>
        <strain evidence="3 4">DSM 21039</strain>
    </source>
</reference>
<feature type="compositionally biased region" description="Basic and acidic residues" evidence="1">
    <location>
        <begin position="208"/>
        <end position="217"/>
    </location>
</feature>
<feature type="region of interest" description="Disordered" evidence="1">
    <location>
        <begin position="206"/>
        <end position="229"/>
    </location>
</feature>
<keyword evidence="2" id="KW-0812">Transmembrane</keyword>
<dbReference type="Proteomes" id="UP000198984">
    <property type="component" value="Unassembled WGS sequence"/>
</dbReference>
<organism evidence="3 4">
    <name type="scientific">Chitinophaga rupis</name>
    <dbReference type="NCBI Taxonomy" id="573321"/>
    <lineage>
        <taxon>Bacteria</taxon>
        <taxon>Pseudomonadati</taxon>
        <taxon>Bacteroidota</taxon>
        <taxon>Chitinophagia</taxon>
        <taxon>Chitinophagales</taxon>
        <taxon>Chitinophagaceae</taxon>
        <taxon>Chitinophaga</taxon>
    </lineage>
</organism>
<name>A0A1H7UV07_9BACT</name>
<evidence type="ECO:0000256" key="1">
    <source>
        <dbReference type="SAM" id="MobiDB-lite"/>
    </source>
</evidence>
<keyword evidence="2" id="KW-1133">Transmembrane helix</keyword>
<dbReference type="RefSeq" id="WP_089912309.1">
    <property type="nucleotide sequence ID" value="NZ_FOBB01000003.1"/>
</dbReference>
<evidence type="ECO:0000256" key="2">
    <source>
        <dbReference type="SAM" id="Phobius"/>
    </source>
</evidence>
<accession>A0A1H7UV07</accession>
<dbReference type="AlphaFoldDB" id="A0A1H7UV07"/>